<dbReference type="EMBL" id="BAAAQD010000029">
    <property type="protein sequence ID" value="GAA1560614.1"/>
    <property type="molecule type" value="Genomic_DNA"/>
</dbReference>
<dbReference type="InterPro" id="IPR036390">
    <property type="entry name" value="WH_DNA-bd_sf"/>
</dbReference>
<dbReference type="Proteomes" id="UP001501470">
    <property type="component" value="Unassembled WGS sequence"/>
</dbReference>
<dbReference type="PANTHER" id="PTHR33204">
    <property type="entry name" value="TRANSCRIPTIONAL REGULATOR, MARR FAMILY"/>
    <property type="match status" value="1"/>
</dbReference>
<keyword evidence="3" id="KW-0804">Transcription</keyword>
<dbReference type="InterPro" id="IPR036388">
    <property type="entry name" value="WH-like_DNA-bd_sf"/>
</dbReference>
<keyword evidence="1" id="KW-0805">Transcription regulation</keyword>
<dbReference type="PROSITE" id="PS51118">
    <property type="entry name" value="HTH_HXLR"/>
    <property type="match status" value="1"/>
</dbReference>
<dbReference type="Gene3D" id="1.10.10.10">
    <property type="entry name" value="Winged helix-like DNA-binding domain superfamily/Winged helix DNA-binding domain"/>
    <property type="match status" value="1"/>
</dbReference>
<organism evidence="5 6">
    <name type="scientific">Dactylosporangium maewongense</name>
    <dbReference type="NCBI Taxonomy" id="634393"/>
    <lineage>
        <taxon>Bacteria</taxon>
        <taxon>Bacillati</taxon>
        <taxon>Actinomycetota</taxon>
        <taxon>Actinomycetes</taxon>
        <taxon>Micromonosporales</taxon>
        <taxon>Micromonosporaceae</taxon>
        <taxon>Dactylosporangium</taxon>
    </lineage>
</organism>
<evidence type="ECO:0000256" key="1">
    <source>
        <dbReference type="ARBA" id="ARBA00023015"/>
    </source>
</evidence>
<evidence type="ECO:0000313" key="5">
    <source>
        <dbReference type="EMBL" id="GAA1560614.1"/>
    </source>
</evidence>
<dbReference type="SUPFAM" id="SSF46785">
    <property type="entry name" value="Winged helix' DNA-binding domain"/>
    <property type="match status" value="1"/>
</dbReference>
<gene>
    <name evidence="5" type="ORF">GCM10009827_097370</name>
</gene>
<keyword evidence="6" id="KW-1185">Reference proteome</keyword>
<dbReference type="PANTHER" id="PTHR33204:SF39">
    <property type="entry name" value="TRANSCRIPTIONAL REGULATORY PROTEIN"/>
    <property type="match status" value="1"/>
</dbReference>
<keyword evidence="2" id="KW-0238">DNA-binding</keyword>
<dbReference type="RefSeq" id="WP_344511808.1">
    <property type="nucleotide sequence ID" value="NZ_BAAAQD010000029.1"/>
</dbReference>
<reference evidence="6" key="1">
    <citation type="journal article" date="2019" name="Int. J. Syst. Evol. Microbiol.">
        <title>The Global Catalogue of Microorganisms (GCM) 10K type strain sequencing project: providing services to taxonomists for standard genome sequencing and annotation.</title>
        <authorList>
            <consortium name="The Broad Institute Genomics Platform"/>
            <consortium name="The Broad Institute Genome Sequencing Center for Infectious Disease"/>
            <person name="Wu L."/>
            <person name="Ma J."/>
        </authorList>
    </citation>
    <scope>NUCLEOTIDE SEQUENCE [LARGE SCALE GENOMIC DNA]</scope>
    <source>
        <strain evidence="6">JCM 15933</strain>
    </source>
</reference>
<accession>A0ABP4NHN7</accession>
<evidence type="ECO:0000259" key="4">
    <source>
        <dbReference type="PROSITE" id="PS51118"/>
    </source>
</evidence>
<proteinExistence type="predicted"/>
<evidence type="ECO:0000256" key="2">
    <source>
        <dbReference type="ARBA" id="ARBA00023125"/>
    </source>
</evidence>
<feature type="domain" description="HTH hxlR-type" evidence="4">
    <location>
        <begin position="1"/>
        <end position="98"/>
    </location>
</feature>
<name>A0ABP4NHN7_9ACTN</name>
<evidence type="ECO:0000313" key="6">
    <source>
        <dbReference type="Proteomes" id="UP001501470"/>
    </source>
</evidence>
<protein>
    <submittedName>
        <fullName evidence="5">Helix-turn-helix domain-containing protein</fullName>
    </submittedName>
</protein>
<evidence type="ECO:0000256" key="3">
    <source>
        <dbReference type="ARBA" id="ARBA00023163"/>
    </source>
</evidence>
<comment type="caution">
    <text evidence="5">The sequence shown here is derived from an EMBL/GenBank/DDBJ whole genome shotgun (WGS) entry which is preliminary data.</text>
</comment>
<dbReference type="InterPro" id="IPR002577">
    <property type="entry name" value="HTH_HxlR"/>
</dbReference>
<dbReference type="Pfam" id="PF01638">
    <property type="entry name" value="HxlR"/>
    <property type="match status" value="1"/>
</dbReference>
<sequence length="112" mass="12800">MRSGCRPLIEDKWSLHVISMLDAGPRRFSELKRGLDGVSQRMLTVTLRNLERDGILVRTVLEVMPPHVEYQLTEMGVALHEAVKPMIAWGRENVAEVERSRAAYDTRTVAER</sequence>